<gene>
    <name evidence="1" type="ORF">LCGC14_2575340</name>
</gene>
<comment type="caution">
    <text evidence="1">The sequence shown here is derived from an EMBL/GenBank/DDBJ whole genome shotgun (WGS) entry which is preliminary data.</text>
</comment>
<reference evidence="1" key="1">
    <citation type="journal article" date="2015" name="Nature">
        <title>Complex archaea that bridge the gap between prokaryotes and eukaryotes.</title>
        <authorList>
            <person name="Spang A."/>
            <person name="Saw J.H."/>
            <person name="Jorgensen S.L."/>
            <person name="Zaremba-Niedzwiedzka K."/>
            <person name="Martijn J."/>
            <person name="Lind A.E."/>
            <person name="van Eijk R."/>
            <person name="Schleper C."/>
            <person name="Guy L."/>
            <person name="Ettema T.J."/>
        </authorList>
    </citation>
    <scope>NUCLEOTIDE SEQUENCE</scope>
</reference>
<dbReference type="AlphaFoldDB" id="A0A0F9CS80"/>
<proteinExistence type="predicted"/>
<protein>
    <submittedName>
        <fullName evidence="1">Uncharacterized protein</fullName>
    </submittedName>
</protein>
<feature type="non-terminal residue" evidence="1">
    <location>
        <position position="1"/>
    </location>
</feature>
<organism evidence="1">
    <name type="scientific">marine sediment metagenome</name>
    <dbReference type="NCBI Taxonomy" id="412755"/>
    <lineage>
        <taxon>unclassified sequences</taxon>
        <taxon>metagenomes</taxon>
        <taxon>ecological metagenomes</taxon>
    </lineage>
</organism>
<sequence length="23" mass="2559">FGEIHVVIILEGVFPNLFLADES</sequence>
<name>A0A0F9CS80_9ZZZZ</name>
<evidence type="ECO:0000313" key="1">
    <source>
        <dbReference type="EMBL" id="KKL08491.1"/>
    </source>
</evidence>
<dbReference type="EMBL" id="LAZR01042856">
    <property type="protein sequence ID" value="KKL08491.1"/>
    <property type="molecule type" value="Genomic_DNA"/>
</dbReference>
<accession>A0A0F9CS80</accession>